<proteinExistence type="inferred from homology"/>
<dbReference type="Gene3D" id="3.90.650.10">
    <property type="entry name" value="PurM-like C-terminal domain"/>
    <property type="match status" value="2"/>
</dbReference>
<dbReference type="HAMAP" id="MF_00420">
    <property type="entry name" value="PurL_2"/>
    <property type="match status" value="1"/>
</dbReference>
<dbReference type="RefSeq" id="WP_075268989.1">
    <property type="nucleotide sequence ID" value="NZ_CP014332.1"/>
</dbReference>
<feature type="binding site" evidence="8">
    <location>
        <position position="545"/>
    </location>
    <ligand>
        <name>Mg(2+)</name>
        <dbReference type="ChEBI" id="CHEBI:18420"/>
        <label>1</label>
    </ligand>
</feature>
<evidence type="ECO:0000259" key="11">
    <source>
        <dbReference type="Pfam" id="PF18072"/>
    </source>
</evidence>
<accession>A0A1L6R9C5</accession>
<dbReference type="NCBIfam" id="NF002290">
    <property type="entry name" value="PRK01213.1"/>
    <property type="match status" value="1"/>
</dbReference>
<dbReference type="GO" id="GO:0005737">
    <property type="term" value="C:cytoplasm"/>
    <property type="evidence" value="ECO:0007669"/>
    <property type="project" value="UniProtKB-SubCell"/>
</dbReference>
<comment type="catalytic activity">
    <reaction evidence="8">
        <text>N(2)-formyl-N(1)-(5-phospho-beta-D-ribosyl)glycinamide + L-glutamine + ATP + H2O = 2-formamido-N(1)-(5-O-phospho-beta-D-ribosyl)acetamidine + L-glutamate + ADP + phosphate + H(+)</text>
        <dbReference type="Rhea" id="RHEA:17129"/>
        <dbReference type="ChEBI" id="CHEBI:15377"/>
        <dbReference type="ChEBI" id="CHEBI:15378"/>
        <dbReference type="ChEBI" id="CHEBI:29985"/>
        <dbReference type="ChEBI" id="CHEBI:30616"/>
        <dbReference type="ChEBI" id="CHEBI:43474"/>
        <dbReference type="ChEBI" id="CHEBI:58359"/>
        <dbReference type="ChEBI" id="CHEBI:147286"/>
        <dbReference type="ChEBI" id="CHEBI:147287"/>
        <dbReference type="ChEBI" id="CHEBI:456216"/>
        <dbReference type="EC" id="6.3.5.3"/>
    </reaction>
</comment>
<dbReference type="SUPFAM" id="SSF109736">
    <property type="entry name" value="FGAM synthase PurL, linker domain"/>
    <property type="match status" value="1"/>
</dbReference>
<dbReference type="GO" id="GO:0000287">
    <property type="term" value="F:magnesium ion binding"/>
    <property type="evidence" value="ECO:0007669"/>
    <property type="project" value="UniProtKB-UniRule"/>
</dbReference>
<evidence type="ECO:0000259" key="9">
    <source>
        <dbReference type="Pfam" id="PF00586"/>
    </source>
</evidence>
<dbReference type="EC" id="6.3.5.3" evidence="8"/>
<dbReference type="SUPFAM" id="SSF55326">
    <property type="entry name" value="PurM N-terminal domain-like"/>
    <property type="match status" value="2"/>
</dbReference>
<feature type="binding site" evidence="8">
    <location>
        <position position="250"/>
    </location>
    <ligand>
        <name>substrate</name>
    </ligand>
</feature>
<comment type="function">
    <text evidence="8">Part of the phosphoribosylformylglycinamidine synthase complex involved in the purines biosynthetic pathway. Catalyzes the ATP-dependent conversion of formylglycinamide ribonucleotide (FGAR) and glutamine to yield formylglycinamidine ribonucleotide (FGAM) and glutamate. The FGAM synthase complex is composed of three subunits. PurQ produces an ammonia molecule by converting glutamine to glutamate. PurL transfers the ammonia molecule to FGAR to form FGAM in an ATP-dependent manner. PurS interacts with PurQ and PurL and is thought to assist in the transfer of the ammonia molecule from PurQ to PurL.</text>
</comment>
<dbReference type="GO" id="GO:0006189">
    <property type="term" value="P:'de novo' IMP biosynthetic process"/>
    <property type="evidence" value="ECO:0007669"/>
    <property type="project" value="UniProtKB-UniRule"/>
</dbReference>
<protein>
    <recommendedName>
        <fullName evidence="8">Phosphoribosylformylglycinamidine synthase subunit PurL</fullName>
        <shortName evidence="8">FGAM synthase</shortName>
        <ecNumber evidence="8">6.3.5.3</ecNumber>
    </recommendedName>
    <alternativeName>
        <fullName evidence="8">Formylglycinamide ribonucleotide amidotransferase subunit II</fullName>
        <shortName evidence="8">FGAR amidotransferase II</shortName>
        <shortName evidence="8">FGAR-AT II</shortName>
    </alternativeName>
    <alternativeName>
        <fullName evidence="8">Glutamine amidotransferase PurL</fullName>
    </alternativeName>
    <alternativeName>
        <fullName evidence="8">Phosphoribosylformylglycinamidine synthase subunit II</fullName>
    </alternativeName>
</protein>
<dbReference type="InterPro" id="IPR010074">
    <property type="entry name" value="PRibForGlyAmidine_synth_PurL"/>
</dbReference>
<dbReference type="Pfam" id="PF18072">
    <property type="entry name" value="FGAR-AT_linker"/>
    <property type="match status" value="1"/>
</dbReference>
<dbReference type="InterPro" id="IPR036676">
    <property type="entry name" value="PurM-like_C_sf"/>
</dbReference>
<sequence>MSSVGVKTAEISPADIEEQKLYRSLGLSDDEYQLIKNEILRRLPNYTEVGLFSGMWSEHCSYKNSKPVLKKFFTTGPRVVKGPGEGAGIIDIGDGQGVVFKAESHNHPSAVEPFQGATTGVGGILRDIFSMGARPIASLDSLRFGTPRTAADHYLISQVVAGISAYGNCIGVPTVGGDMAFDDAYDHNPLVNVMCVGLMDLENIQVGAAAGVGNSIIYVGAKTGRDGINGASFASAQFDSEHESQRSAVQVGDPFTEKLVMEACLAISEHHADALVGMQDMGAAGLVSSSAEMGSKAGGNGMILDLDLVPQREADMTPFEMMLSESQERMLLCVKSGCEDEVLEVFDEYGVEAVVIGHVTDNDSYQLVHHGQVVADVPVDALVSQAPVYHRESKVPARIEQASKQQFMPEVSSATEVLMQMLAQLTIASKESVYETYDSQVQTNTLVKPGSDAAVVRIRHHDKALAMTTDVNGRYLYLNPRIGGQMAVAEAARNIVASGAVPLGITDCLNFGDPEKPEQFYELDQAVQGMGEACEKFATPVISGNVSLNNEFNDVPIYPTPMVGMVGLIQGLEHITTQDFKQAGDFVYVIGQTHQDFNGSEIQRLQTGEISGQLFDFDLDYEVKIQNLVTQAIQNNLLQSAHDVSEGGLIVAITEATFGNQLGVDLTSKLSVRQFFAETQSRFVVSVSPENQVAFKQLVGAPATYLGQVTDDARLQVTAQDGAFDLSIAQALDTWKGALPCSLN</sequence>
<feature type="binding site" evidence="8">
    <location>
        <position position="544"/>
    </location>
    <ligand>
        <name>ATP</name>
        <dbReference type="ChEBI" id="CHEBI:30616"/>
    </ligand>
</feature>
<dbReference type="PANTHER" id="PTHR43555">
    <property type="entry name" value="PHOSPHORIBOSYLFORMYLGLYCINAMIDINE SYNTHASE SUBUNIT PURL"/>
    <property type="match status" value="1"/>
</dbReference>
<dbReference type="GO" id="GO:0004642">
    <property type="term" value="F:phosphoribosylformylglycinamidine synthase activity"/>
    <property type="evidence" value="ECO:0007669"/>
    <property type="project" value="UniProtKB-UniRule"/>
</dbReference>
<feature type="binding site" evidence="8">
    <location>
        <position position="280"/>
    </location>
    <ligand>
        <name>Mg(2+)</name>
        <dbReference type="ChEBI" id="CHEBI:18420"/>
        <label>2</label>
    </ligand>
</feature>
<comment type="similarity">
    <text evidence="8">Belongs to the FGAMS family.</text>
</comment>
<keyword evidence="3 8" id="KW-0479">Metal-binding</keyword>
<keyword evidence="2 8" id="KW-0436">Ligase</keyword>
<feature type="domain" description="PurM-like C-terminal" evidence="10">
    <location>
        <begin position="583"/>
        <end position="718"/>
    </location>
</feature>
<feature type="binding site" evidence="8">
    <location>
        <begin position="325"/>
        <end position="327"/>
    </location>
    <ligand>
        <name>substrate</name>
    </ligand>
</feature>
<evidence type="ECO:0000256" key="4">
    <source>
        <dbReference type="ARBA" id="ARBA00022741"/>
    </source>
</evidence>
<evidence type="ECO:0000259" key="10">
    <source>
        <dbReference type="Pfam" id="PF02769"/>
    </source>
</evidence>
<evidence type="ECO:0000256" key="3">
    <source>
        <dbReference type="ARBA" id="ARBA00022723"/>
    </source>
</evidence>
<dbReference type="CDD" id="cd02203">
    <property type="entry name" value="PurL_repeat1"/>
    <property type="match status" value="1"/>
</dbReference>
<dbReference type="Pfam" id="PF02769">
    <property type="entry name" value="AIRS_C"/>
    <property type="match status" value="2"/>
</dbReference>
<keyword evidence="6 8" id="KW-0067">ATP-binding</keyword>
<dbReference type="CDD" id="cd02204">
    <property type="entry name" value="PurL_repeat2"/>
    <property type="match status" value="1"/>
</dbReference>
<gene>
    <name evidence="8" type="primary">purL</name>
    <name evidence="12" type="ORF">FOL01_0288</name>
</gene>
<feature type="binding site" evidence="8">
    <location>
        <position position="62"/>
    </location>
    <ligand>
        <name>ATP</name>
        <dbReference type="ChEBI" id="CHEBI:30616"/>
    </ligand>
</feature>
<evidence type="ECO:0000256" key="7">
    <source>
        <dbReference type="ARBA" id="ARBA00022842"/>
    </source>
</evidence>
<dbReference type="InterPro" id="IPR010918">
    <property type="entry name" value="PurM-like_C_dom"/>
</dbReference>
<dbReference type="Pfam" id="PF00586">
    <property type="entry name" value="AIRS"/>
    <property type="match status" value="2"/>
</dbReference>
<comment type="caution">
    <text evidence="8">Lacks conserved residue(s) required for the propagation of feature annotation.</text>
</comment>
<dbReference type="SUPFAM" id="SSF56042">
    <property type="entry name" value="PurM C-terminal domain-like"/>
    <property type="match status" value="2"/>
</dbReference>
<dbReference type="GO" id="GO:0005524">
    <property type="term" value="F:ATP binding"/>
    <property type="evidence" value="ECO:0007669"/>
    <property type="project" value="UniProtKB-UniRule"/>
</dbReference>
<dbReference type="InterPro" id="IPR016188">
    <property type="entry name" value="PurM-like_N"/>
</dbReference>
<comment type="subcellular location">
    <subcellularLocation>
        <location evidence="8">Cytoplasm</location>
    </subcellularLocation>
</comment>
<feature type="binding site" evidence="8">
    <location>
        <position position="507"/>
    </location>
    <ligand>
        <name>ATP</name>
        <dbReference type="ChEBI" id="CHEBI:30616"/>
    </ligand>
</feature>
<evidence type="ECO:0000256" key="1">
    <source>
        <dbReference type="ARBA" id="ARBA00022490"/>
    </source>
</evidence>
<feature type="active site" description="Proton acceptor" evidence="8">
    <location>
        <position position="105"/>
    </location>
</feature>
<evidence type="ECO:0000256" key="5">
    <source>
        <dbReference type="ARBA" id="ARBA00022755"/>
    </source>
</evidence>
<reference evidence="12 13" key="1">
    <citation type="submission" date="2016-02" db="EMBL/GenBank/DDBJ databases">
        <title>Complete Genome Sequence of Weissella jogaejeotgali FOL01.</title>
        <authorList>
            <person name="Lee J.-H."/>
            <person name="Ku H.-J."/>
        </authorList>
    </citation>
    <scope>NUCLEOTIDE SEQUENCE [LARGE SCALE GENOMIC DNA]</scope>
    <source>
        <strain evidence="12 13">FOL01</strain>
    </source>
</reference>
<comment type="pathway">
    <text evidence="8">Purine metabolism; IMP biosynthesis via de novo pathway; 5-amino-1-(5-phospho-D-ribosyl)imidazole from N(2)-formyl-N(1)-(5-phospho-D-ribosyl)glycinamide: step 1/2.</text>
</comment>
<dbReference type="OrthoDB" id="9804441at2"/>
<dbReference type="Proteomes" id="UP000185473">
    <property type="component" value="Chromosome"/>
</dbReference>
<dbReference type="STRING" id="1631871.FOL01_0288"/>
<dbReference type="InterPro" id="IPR041609">
    <property type="entry name" value="PurL_linker"/>
</dbReference>
<dbReference type="InterPro" id="IPR036921">
    <property type="entry name" value="PurM-like_N_sf"/>
</dbReference>
<feature type="binding site" evidence="8">
    <location>
        <position position="103"/>
    </location>
    <ligand>
        <name>Mg(2+)</name>
        <dbReference type="ChEBI" id="CHEBI:18420"/>
        <label>1</label>
    </ligand>
</feature>
<dbReference type="Gene3D" id="3.30.1330.10">
    <property type="entry name" value="PurM-like, N-terminal domain"/>
    <property type="match status" value="2"/>
</dbReference>
<dbReference type="AlphaFoldDB" id="A0A1L6R9C5"/>
<dbReference type="FunFam" id="3.30.1330.10:FF:000004">
    <property type="entry name" value="Phosphoribosylformylglycinamidine synthase subunit PurL"/>
    <property type="match status" value="1"/>
</dbReference>
<evidence type="ECO:0000313" key="13">
    <source>
        <dbReference type="Proteomes" id="UP000185473"/>
    </source>
</evidence>
<feature type="binding site" evidence="8">
    <location>
        <position position="127"/>
    </location>
    <ligand>
        <name>Mg(2+)</name>
        <dbReference type="ChEBI" id="CHEBI:18420"/>
        <label>2</label>
    </ligand>
</feature>
<feature type="binding site" evidence="8">
    <location>
        <position position="126"/>
    </location>
    <ligand>
        <name>substrate</name>
    </ligand>
</feature>
<feature type="active site" evidence="8">
    <location>
        <position position="59"/>
    </location>
</feature>
<feature type="domain" description="PurM-like N-terminal" evidence="9">
    <location>
        <begin position="450"/>
        <end position="569"/>
    </location>
</feature>
<evidence type="ECO:0000256" key="2">
    <source>
        <dbReference type="ARBA" id="ARBA00022598"/>
    </source>
</evidence>
<keyword evidence="7 8" id="KW-0460">Magnesium</keyword>
<evidence type="ECO:0000256" key="8">
    <source>
        <dbReference type="HAMAP-Rule" id="MF_00420"/>
    </source>
</evidence>
<feature type="domain" description="Phosphoribosylformylglycinamidine synthase linker" evidence="11">
    <location>
        <begin position="16"/>
        <end position="63"/>
    </location>
</feature>
<comment type="subunit">
    <text evidence="8">Monomer. Part of the FGAM synthase complex composed of 1 PurL, 1 PurQ and 2 PurS subunits.</text>
</comment>
<feature type="domain" description="PurM-like C-terminal" evidence="10">
    <location>
        <begin position="212"/>
        <end position="368"/>
    </location>
</feature>
<evidence type="ECO:0000313" key="12">
    <source>
        <dbReference type="EMBL" id="APS41147.1"/>
    </source>
</evidence>
<keyword evidence="1 8" id="KW-0963">Cytoplasm</keyword>
<dbReference type="PIRSF" id="PIRSF001587">
    <property type="entry name" value="FGAM_synthase_II"/>
    <property type="match status" value="1"/>
</dbReference>
<name>A0A1L6R9C5_9LACO</name>
<feature type="binding site" evidence="8">
    <location>
        <begin position="104"/>
        <end position="107"/>
    </location>
    <ligand>
        <name>substrate</name>
    </ligand>
</feature>
<dbReference type="EMBL" id="CP014332">
    <property type="protein sequence ID" value="APS41147.1"/>
    <property type="molecule type" value="Genomic_DNA"/>
</dbReference>
<feature type="domain" description="PurM-like N-terminal" evidence="9">
    <location>
        <begin position="84"/>
        <end position="199"/>
    </location>
</feature>
<keyword evidence="13" id="KW-1185">Reference proteome</keyword>
<dbReference type="PANTHER" id="PTHR43555:SF1">
    <property type="entry name" value="PHOSPHORIBOSYLFORMYLGLYCINAMIDINE SYNTHASE SUBUNIT PURL"/>
    <property type="match status" value="1"/>
</dbReference>
<dbReference type="KEGG" id="wjo:FOL01_0288"/>
<keyword evidence="5 8" id="KW-0658">Purine biosynthesis</keyword>
<dbReference type="UniPathway" id="UPA00074">
    <property type="reaction ID" value="UER00128"/>
</dbReference>
<dbReference type="NCBIfam" id="TIGR01736">
    <property type="entry name" value="FGAM_synth_II"/>
    <property type="match status" value="1"/>
</dbReference>
<keyword evidence="4 8" id="KW-0547">Nucleotide-binding</keyword>
<feature type="binding site" evidence="8">
    <location>
        <position position="101"/>
    </location>
    <ligand>
        <name>ATP</name>
        <dbReference type="ChEBI" id="CHEBI:30616"/>
    </ligand>
</feature>
<feature type="binding site" evidence="8">
    <location>
        <position position="547"/>
    </location>
    <ligand>
        <name>substrate</name>
    </ligand>
</feature>
<organism evidence="12 13">
    <name type="scientific">Weissella jogaejeotgali</name>
    <dbReference type="NCBI Taxonomy" id="1631871"/>
    <lineage>
        <taxon>Bacteria</taxon>
        <taxon>Bacillati</taxon>
        <taxon>Bacillota</taxon>
        <taxon>Bacilli</taxon>
        <taxon>Lactobacillales</taxon>
        <taxon>Lactobacillaceae</taxon>
        <taxon>Weissella</taxon>
    </lineage>
</organism>
<evidence type="ECO:0000256" key="6">
    <source>
        <dbReference type="ARBA" id="ARBA00022840"/>
    </source>
</evidence>